<dbReference type="PROSITE" id="PS51977">
    <property type="entry name" value="WGR"/>
    <property type="match status" value="1"/>
</dbReference>
<evidence type="ECO:0000313" key="3">
    <source>
        <dbReference type="EMBL" id="MDJ1185502.1"/>
    </source>
</evidence>
<dbReference type="PANTHER" id="PTHR30634:SF13">
    <property type="entry name" value="PROTEIN YEHF"/>
    <property type="match status" value="1"/>
</dbReference>
<dbReference type="InterPro" id="IPR015943">
    <property type="entry name" value="WD40/YVTN_repeat-like_dom_sf"/>
</dbReference>
<comment type="caution">
    <text evidence="3">The sequence shown here is derived from an EMBL/GenBank/DDBJ whole genome shotgun (WGS) entry which is preliminary data.</text>
</comment>
<dbReference type="CDD" id="cd07996">
    <property type="entry name" value="WGR_MMR_like"/>
    <property type="match status" value="1"/>
</dbReference>
<dbReference type="Gene3D" id="2.130.10.10">
    <property type="entry name" value="YVTN repeat-like/Quinoprotein amine dehydrogenase"/>
    <property type="match status" value="1"/>
</dbReference>
<keyword evidence="4" id="KW-1185">Reference proteome</keyword>
<dbReference type="Proteomes" id="UP001232992">
    <property type="component" value="Unassembled WGS sequence"/>
</dbReference>
<evidence type="ECO:0000256" key="1">
    <source>
        <dbReference type="SAM" id="MobiDB-lite"/>
    </source>
</evidence>
<name>A0ABT7C220_9CYAN</name>
<dbReference type="SMART" id="SM00773">
    <property type="entry name" value="WGR"/>
    <property type="match status" value="1"/>
</dbReference>
<evidence type="ECO:0000259" key="2">
    <source>
        <dbReference type="PROSITE" id="PS51977"/>
    </source>
</evidence>
<dbReference type="EMBL" id="JAQOSQ010000037">
    <property type="protein sequence ID" value="MDJ1185502.1"/>
    <property type="molecule type" value="Genomic_DNA"/>
</dbReference>
<dbReference type="Gene3D" id="2.20.140.10">
    <property type="entry name" value="WGR domain"/>
    <property type="match status" value="1"/>
</dbReference>
<accession>A0ABT7C220</accession>
<feature type="compositionally biased region" description="Low complexity" evidence="1">
    <location>
        <begin position="85"/>
        <end position="94"/>
    </location>
</feature>
<dbReference type="InterPro" id="IPR011047">
    <property type="entry name" value="Quinoprotein_ADH-like_sf"/>
</dbReference>
<dbReference type="SUPFAM" id="SSF142921">
    <property type="entry name" value="WGR domain-like"/>
    <property type="match status" value="1"/>
</dbReference>
<feature type="region of interest" description="Disordered" evidence="1">
    <location>
        <begin position="73"/>
        <end position="94"/>
    </location>
</feature>
<organism evidence="3 4">
    <name type="scientific">Roseofilum casamattae BLCC-M143</name>
    <dbReference type="NCBI Taxonomy" id="3022442"/>
    <lineage>
        <taxon>Bacteria</taxon>
        <taxon>Bacillati</taxon>
        <taxon>Cyanobacteriota</taxon>
        <taxon>Cyanophyceae</taxon>
        <taxon>Desertifilales</taxon>
        <taxon>Desertifilaceae</taxon>
        <taxon>Roseofilum</taxon>
        <taxon>Roseofilum casamattae</taxon>
    </lineage>
</organism>
<dbReference type="Pfam" id="PF05406">
    <property type="entry name" value="WGR"/>
    <property type="match status" value="1"/>
</dbReference>
<dbReference type="InterPro" id="IPR008893">
    <property type="entry name" value="WGR_domain"/>
</dbReference>
<gene>
    <name evidence="3" type="ORF">PMH09_20150</name>
</gene>
<protein>
    <submittedName>
        <fullName evidence="3">WGR domain-containing protein</fullName>
    </submittedName>
</protein>
<reference evidence="3 4" key="1">
    <citation type="submission" date="2023-01" db="EMBL/GenBank/DDBJ databases">
        <title>Novel diversity within Roseofilum (Cyanobacteria; Desertifilaceae) from marine benthic mats with descriptions of four novel species.</title>
        <authorList>
            <person name="Wang Y."/>
            <person name="Berthold D.E."/>
            <person name="Hu J."/>
            <person name="Lefler F.W."/>
            <person name="Laughinghouse H.D. IV."/>
        </authorList>
    </citation>
    <scope>NUCLEOTIDE SEQUENCE [LARGE SCALE GENOMIC DNA]</scope>
    <source>
        <strain evidence="3 4">BLCC-M143</strain>
    </source>
</reference>
<dbReference type="InterPro" id="IPR049809">
    <property type="entry name" value="YehF/YfeS-like_WGR"/>
</dbReference>
<dbReference type="SUPFAM" id="SSF50998">
    <property type="entry name" value="Quinoprotein alcohol dehydrogenase-like"/>
    <property type="match status" value="1"/>
</dbReference>
<proteinExistence type="predicted"/>
<evidence type="ECO:0000313" key="4">
    <source>
        <dbReference type="Proteomes" id="UP001232992"/>
    </source>
</evidence>
<sequence length="474" mass="53084">MTEDITYLELSEEQGVSHKFYEVTVQETQVTIRYGRIGDKGGIQTSDYPTPEKAKAAADKKIKEKLRKGYEPATKGVRQKRQVTRRQTTSSQSTAGSAPVLWKFNSGAAAFGIFISELACWVGNQDGRVFALDFQGQTINQFQLPEGVKCLVADDVWFYAGCDDGNVYDLSGKIPHLAYEIEENVDIFWLDIYDGLLAVSDAQGQVALFHPEDDFHWTRLSQGKCGWMVRCDRNGVYHGHSQGVTCYDLEAGRVQWSKKTEGSVLFGWQEAESVYAGTGKHFVYEFSKQGENRAHCKCDAAVYSCATDFQGNYIFAGDNCSSIYCFDRAGNRLWKLATGCGSALSMQWFERRLYLVTTSGYLACLDVSETAIQAAREGNLPQTAKLQAPKQQGTTISNTLETTSEATAGVVVRCIREGEKLRIRAISSGYNHDWNVQFPRNIREEGARYVVSELRESDRGKFYRAYGEIKKLVD</sequence>
<feature type="domain" description="WGR" evidence="2">
    <location>
        <begin position="1"/>
        <end position="83"/>
    </location>
</feature>
<dbReference type="RefSeq" id="WP_283760143.1">
    <property type="nucleotide sequence ID" value="NZ_JAQOSQ010000037.1"/>
</dbReference>
<dbReference type="PANTHER" id="PTHR30634">
    <property type="entry name" value="OUTER MEMBRANE LOLAB LIPOPROTEIN INSERTION APPARATUS"/>
    <property type="match status" value="1"/>
</dbReference>
<dbReference type="InterPro" id="IPR050458">
    <property type="entry name" value="LolB"/>
</dbReference>
<dbReference type="InterPro" id="IPR036930">
    <property type="entry name" value="WGR_dom_sf"/>
</dbReference>